<dbReference type="Gene3D" id="1.10.1710.10">
    <property type="entry name" value="ProQ/FinO domain"/>
    <property type="match status" value="1"/>
</dbReference>
<evidence type="ECO:0000256" key="4">
    <source>
        <dbReference type="SAM" id="MobiDB-lite"/>
    </source>
</evidence>
<keyword evidence="7" id="KW-1185">Reference proteome</keyword>
<organism evidence="6 7">
    <name type="scientific">Consotaella salsifontis</name>
    <dbReference type="NCBI Taxonomy" id="1365950"/>
    <lineage>
        <taxon>Bacteria</taxon>
        <taxon>Pseudomonadati</taxon>
        <taxon>Pseudomonadota</taxon>
        <taxon>Alphaproteobacteria</taxon>
        <taxon>Hyphomicrobiales</taxon>
        <taxon>Aurantimonadaceae</taxon>
        <taxon>Consotaella</taxon>
    </lineage>
</organism>
<dbReference type="OrthoDB" id="8421419at2"/>
<dbReference type="SUPFAM" id="SSF48657">
    <property type="entry name" value="FinO-like"/>
    <property type="match status" value="1"/>
</dbReference>
<feature type="domain" description="ProQ/FinO" evidence="5">
    <location>
        <begin position="46"/>
        <end position="142"/>
    </location>
</feature>
<feature type="compositionally biased region" description="Low complexity" evidence="4">
    <location>
        <begin position="23"/>
        <end position="35"/>
    </location>
</feature>
<dbReference type="InterPro" id="IPR016103">
    <property type="entry name" value="ProQ/FinO"/>
</dbReference>
<feature type="region of interest" description="Disordered" evidence="4">
    <location>
        <begin position="1"/>
        <end position="42"/>
    </location>
</feature>
<dbReference type="InterPro" id="IPR023529">
    <property type="entry name" value="ProQ"/>
</dbReference>
<name>A0A1T4ST77_9HYPH</name>
<dbReference type="GO" id="GO:0033592">
    <property type="term" value="F:RNA strand annealing activity"/>
    <property type="evidence" value="ECO:0007669"/>
    <property type="project" value="InterPro"/>
</dbReference>
<dbReference type="EMBL" id="FUXL01000013">
    <property type="protein sequence ID" value="SKA31088.1"/>
    <property type="molecule type" value="Genomic_DNA"/>
</dbReference>
<reference evidence="6 7" key="1">
    <citation type="submission" date="2017-02" db="EMBL/GenBank/DDBJ databases">
        <authorList>
            <person name="Peterson S.W."/>
        </authorList>
    </citation>
    <scope>NUCLEOTIDE SEQUENCE [LARGE SCALE GENOMIC DNA]</scope>
    <source>
        <strain evidence="6 7">USBA 369</strain>
    </source>
</reference>
<dbReference type="AlphaFoldDB" id="A0A1T4ST77"/>
<proteinExistence type="predicted"/>
<gene>
    <name evidence="6" type="ORF">SAMN05428963_113115</name>
</gene>
<evidence type="ECO:0000313" key="6">
    <source>
        <dbReference type="EMBL" id="SKA31088.1"/>
    </source>
</evidence>
<evidence type="ECO:0000313" key="7">
    <source>
        <dbReference type="Proteomes" id="UP000190135"/>
    </source>
</evidence>
<dbReference type="InterPro" id="IPR036442">
    <property type="entry name" value="ProQ/FinO_sf"/>
</dbReference>
<evidence type="ECO:0000259" key="5">
    <source>
        <dbReference type="SMART" id="SM00945"/>
    </source>
</evidence>
<accession>A0A1T4ST77</accession>
<dbReference type="Proteomes" id="UP000190135">
    <property type="component" value="Unassembled WGS sequence"/>
</dbReference>
<evidence type="ECO:0000256" key="1">
    <source>
        <dbReference type="ARBA" id="ARBA00022490"/>
    </source>
</evidence>
<dbReference type="STRING" id="1365950.SAMN05428963_113115"/>
<dbReference type="PANTHER" id="PTHR38106:SF1">
    <property type="entry name" value="RNA CHAPERONE PROQ"/>
    <property type="match status" value="1"/>
</dbReference>
<keyword evidence="2" id="KW-0694">RNA-binding</keyword>
<dbReference type="GO" id="GO:0034057">
    <property type="term" value="F:RNA strand-exchange activity"/>
    <property type="evidence" value="ECO:0007669"/>
    <property type="project" value="InterPro"/>
</dbReference>
<dbReference type="GO" id="GO:0010608">
    <property type="term" value="P:post-transcriptional regulation of gene expression"/>
    <property type="evidence" value="ECO:0007669"/>
    <property type="project" value="InterPro"/>
</dbReference>
<dbReference type="Pfam" id="PF04352">
    <property type="entry name" value="ProQ"/>
    <property type="match status" value="1"/>
</dbReference>
<dbReference type="PANTHER" id="PTHR38106">
    <property type="entry name" value="RNA CHAPERONE PROQ"/>
    <property type="match status" value="1"/>
</dbReference>
<keyword evidence="1" id="KW-0963">Cytoplasm</keyword>
<feature type="compositionally biased region" description="Polar residues" evidence="4">
    <location>
        <begin position="9"/>
        <end position="22"/>
    </location>
</feature>
<dbReference type="SMART" id="SM00945">
    <property type="entry name" value="ProQ"/>
    <property type="match status" value="1"/>
</dbReference>
<dbReference type="GO" id="GO:0005829">
    <property type="term" value="C:cytosol"/>
    <property type="evidence" value="ECO:0007669"/>
    <property type="project" value="TreeGrafter"/>
</dbReference>
<evidence type="ECO:0000256" key="3">
    <source>
        <dbReference type="ARBA" id="ARBA00023186"/>
    </source>
</evidence>
<dbReference type="RefSeq" id="WP_078709612.1">
    <property type="nucleotide sequence ID" value="NZ_FUXL01000013.1"/>
</dbReference>
<evidence type="ECO:0000256" key="2">
    <source>
        <dbReference type="ARBA" id="ARBA00022884"/>
    </source>
</evidence>
<protein>
    <submittedName>
        <fullName evidence="6">ProQ/FINO family protein</fullName>
    </submittedName>
</protein>
<sequence length="142" mass="15460">MNAMDVMPTESTTSVETNSLVDTTSSVEATSSSESRSTRRRRIFRERARRGRAALAESFPKCFAAHGADKTPLKIGIYHDIIAAMPDISRGDLRSAMFDYTNGRRYLRNVVEGAPRIDLAGEPSGVVTAEEATYAAGKMAGR</sequence>
<keyword evidence="3" id="KW-0143">Chaperone</keyword>